<gene>
    <name evidence="1" type="ORF">I6I88_17195</name>
</gene>
<dbReference type="GeneID" id="93529421"/>
<protein>
    <submittedName>
        <fullName evidence="1">Uncharacterized protein</fullName>
    </submittedName>
</protein>
<evidence type="ECO:0000313" key="2">
    <source>
        <dbReference type="Proteomes" id="UP000596202"/>
    </source>
</evidence>
<evidence type="ECO:0000313" key="1">
    <source>
        <dbReference type="EMBL" id="QQT99876.1"/>
    </source>
</evidence>
<dbReference type="EMBL" id="CP068108">
    <property type="protein sequence ID" value="QQT99876.1"/>
    <property type="molecule type" value="Genomic_DNA"/>
</dbReference>
<sequence length="89" mass="10773">MKIFFYIPNKALNEATIYYTEIVERAFVANGIEVVRTQDLKFDFNKQEDYIFTIRVIDYLKASIRFFFPSHYYLVSRNISRRIWDVTSL</sequence>
<dbReference type="Proteomes" id="UP000596202">
    <property type="component" value="Chromosome"/>
</dbReference>
<dbReference type="RefSeq" id="WP_006264834.1">
    <property type="nucleotide sequence ID" value="NZ_CP068108.1"/>
</dbReference>
<reference evidence="1 2" key="1">
    <citation type="submission" date="2021-01" db="EMBL/GenBank/DDBJ databases">
        <title>FDA dAtabase for Regulatory Grade micrObial Sequences (FDA-ARGOS): Supporting development and validation of Infectious Disease Dx tests.</title>
        <authorList>
            <person name="Sproer C."/>
            <person name="Gronow S."/>
            <person name="Severitt S."/>
            <person name="Schroder I."/>
            <person name="Tallon L."/>
            <person name="Sadzewicz L."/>
            <person name="Zhao X."/>
            <person name="Boylan J."/>
            <person name="Ott S."/>
            <person name="Bowen H."/>
            <person name="Vavikolanu K."/>
            <person name="Mehta A."/>
            <person name="Aluvathingal J."/>
            <person name="Nadendla S."/>
            <person name="Lowell S."/>
            <person name="Myers T."/>
            <person name="Yan Y."/>
            <person name="Sichtig H."/>
        </authorList>
    </citation>
    <scope>NUCLEOTIDE SEQUENCE [LARGE SCALE GENOMIC DNA]</scope>
    <source>
        <strain evidence="1 2">FDAARGOS_1131</strain>
    </source>
</reference>
<dbReference type="AlphaFoldDB" id="A0A9Q6Z6S5"/>
<organism evidence="1 2">
    <name type="scientific">Myroides odoratus</name>
    <name type="common">Flavobacterium odoratum</name>
    <dbReference type="NCBI Taxonomy" id="256"/>
    <lineage>
        <taxon>Bacteria</taxon>
        <taxon>Pseudomonadati</taxon>
        <taxon>Bacteroidota</taxon>
        <taxon>Flavobacteriia</taxon>
        <taxon>Flavobacteriales</taxon>
        <taxon>Flavobacteriaceae</taxon>
        <taxon>Myroides</taxon>
    </lineage>
</organism>
<name>A0A9Q6Z6S5_MYROD</name>
<proteinExistence type="predicted"/>
<accession>A0A9Q6Z6S5</accession>